<dbReference type="InterPro" id="IPR036318">
    <property type="entry name" value="FAD-bd_PCMH-like_sf"/>
</dbReference>
<dbReference type="PANTHER" id="PTHR11748">
    <property type="entry name" value="D-LACTATE DEHYDROGENASE"/>
    <property type="match status" value="1"/>
</dbReference>
<gene>
    <name evidence="4" type="ORF">LCGC14_0202880</name>
</gene>
<dbReference type="InterPro" id="IPR006094">
    <property type="entry name" value="Oxid_FAD_bind_N"/>
</dbReference>
<evidence type="ECO:0000256" key="1">
    <source>
        <dbReference type="ARBA" id="ARBA00022630"/>
    </source>
</evidence>
<evidence type="ECO:0000259" key="3">
    <source>
        <dbReference type="PROSITE" id="PS51387"/>
    </source>
</evidence>
<dbReference type="InterPro" id="IPR016166">
    <property type="entry name" value="FAD-bd_PCMH"/>
</dbReference>
<proteinExistence type="predicted"/>
<comment type="caution">
    <text evidence="4">The sequence shown here is derived from an EMBL/GenBank/DDBJ whole genome shotgun (WGS) entry which is preliminary data.</text>
</comment>
<dbReference type="AlphaFoldDB" id="A0A0F9UMT8"/>
<keyword evidence="2" id="KW-0274">FAD</keyword>
<name>A0A0F9UMT8_9ZZZZ</name>
<dbReference type="NCBIfam" id="NF008439">
    <property type="entry name" value="PRK11282.1"/>
    <property type="match status" value="1"/>
</dbReference>
<dbReference type="EMBL" id="LAZR01000090">
    <property type="protein sequence ID" value="KKN92989.1"/>
    <property type="molecule type" value="Genomic_DNA"/>
</dbReference>
<organism evidence="4">
    <name type="scientific">marine sediment metagenome</name>
    <dbReference type="NCBI Taxonomy" id="412755"/>
    <lineage>
        <taxon>unclassified sequences</taxon>
        <taxon>metagenomes</taxon>
        <taxon>ecological metagenomes</taxon>
    </lineage>
</organism>
<dbReference type="SUPFAM" id="SSF55103">
    <property type="entry name" value="FAD-linked oxidases, C-terminal domain"/>
    <property type="match status" value="1"/>
</dbReference>
<keyword evidence="1" id="KW-0285">Flavoprotein</keyword>
<dbReference type="GO" id="GO:0003824">
    <property type="term" value="F:catalytic activity"/>
    <property type="evidence" value="ECO:0007669"/>
    <property type="project" value="InterPro"/>
</dbReference>
<dbReference type="Pfam" id="PF01565">
    <property type="entry name" value="FAD_binding_4"/>
    <property type="match status" value="1"/>
</dbReference>
<protein>
    <recommendedName>
        <fullName evidence="3">FAD-binding PCMH-type domain-containing protein</fullName>
    </recommendedName>
</protein>
<dbReference type="Gene3D" id="3.30.465.10">
    <property type="match status" value="1"/>
</dbReference>
<dbReference type="InterPro" id="IPR016164">
    <property type="entry name" value="FAD-linked_Oxase-like_C"/>
</dbReference>
<dbReference type="GO" id="GO:0071949">
    <property type="term" value="F:FAD binding"/>
    <property type="evidence" value="ECO:0007669"/>
    <property type="project" value="InterPro"/>
</dbReference>
<dbReference type="PANTHER" id="PTHR11748:SF103">
    <property type="entry name" value="GLYCOLATE OXIDASE SUBUNIT GLCE"/>
    <property type="match status" value="1"/>
</dbReference>
<dbReference type="SUPFAM" id="SSF56176">
    <property type="entry name" value="FAD-binding/transporter-associated domain-like"/>
    <property type="match status" value="1"/>
</dbReference>
<dbReference type="PROSITE" id="PS51387">
    <property type="entry name" value="FAD_PCMH"/>
    <property type="match status" value="1"/>
</dbReference>
<feature type="domain" description="FAD-binding PCMH-type" evidence="3">
    <location>
        <begin position="3"/>
        <end position="195"/>
    </location>
</feature>
<sequence length="413" mass="43431">MTVTPSPKAIDLAQTTLRPETPGDLRDLVAAAVSAEAPLVVEGTGSKRGLGRPVQAARTLSLAGMTGVTLYEPEELVLSARAGTPIAEIERLLDDNNQRLEFEPMDYGPLHGLEPGQGTIGGVIACNLAGPRRLKQGAARDHVLGVHAVSGRAEMFKSGGRVVKNVTGYDLSKGLTGSYGTLAVLTDVTIKVLPKTETETTLVLRGLDDDAAAGAMAAAMGSSAEASGAAHLPAYVAGRVADGALGKDAATLIRLEGFGPSVKARAAYLGAALAKVAPLETLEAEASRAVWRDVRDVRPFVDGTTKPVWRLSVMPTRGHEIVMSLRMQTGIDAYYDWQGGLVWMRLEGEPEAALVRETIARFGGGHATLVRASDSVRTATEVFQPQPGPLAALSRRLKEQFDPMGVLNPGKMG</sequence>
<evidence type="ECO:0000256" key="2">
    <source>
        <dbReference type="ARBA" id="ARBA00022827"/>
    </source>
</evidence>
<evidence type="ECO:0000313" key="4">
    <source>
        <dbReference type="EMBL" id="KKN92989.1"/>
    </source>
</evidence>
<accession>A0A0F9UMT8</accession>
<dbReference type="InterPro" id="IPR016169">
    <property type="entry name" value="FAD-bd_PCMH_sub2"/>
</dbReference>
<reference evidence="4" key="1">
    <citation type="journal article" date="2015" name="Nature">
        <title>Complex archaea that bridge the gap between prokaryotes and eukaryotes.</title>
        <authorList>
            <person name="Spang A."/>
            <person name="Saw J.H."/>
            <person name="Jorgensen S.L."/>
            <person name="Zaremba-Niedzwiedzka K."/>
            <person name="Martijn J."/>
            <person name="Lind A.E."/>
            <person name="van Eijk R."/>
            <person name="Schleper C."/>
            <person name="Guy L."/>
            <person name="Ettema T.J."/>
        </authorList>
    </citation>
    <scope>NUCLEOTIDE SEQUENCE</scope>
</reference>